<accession>A0A2Z3H0D2</accession>
<organism evidence="3 4">
    <name type="scientific">Gemmata obscuriglobus</name>
    <dbReference type="NCBI Taxonomy" id="114"/>
    <lineage>
        <taxon>Bacteria</taxon>
        <taxon>Pseudomonadati</taxon>
        <taxon>Planctomycetota</taxon>
        <taxon>Planctomycetia</taxon>
        <taxon>Gemmatales</taxon>
        <taxon>Gemmataceae</taxon>
        <taxon>Gemmata</taxon>
    </lineage>
</organism>
<dbReference type="InterPro" id="IPR003509">
    <property type="entry name" value="UPF0102_YraN-like"/>
</dbReference>
<dbReference type="Pfam" id="PF02021">
    <property type="entry name" value="UPF0102"/>
    <property type="match status" value="1"/>
</dbReference>
<dbReference type="Gene3D" id="3.40.1350.10">
    <property type="match status" value="1"/>
</dbReference>
<keyword evidence="4" id="KW-1185">Reference proteome</keyword>
<name>A0A2Z3H0D2_9BACT</name>
<dbReference type="GO" id="GO:0003676">
    <property type="term" value="F:nucleic acid binding"/>
    <property type="evidence" value="ECO:0007669"/>
    <property type="project" value="InterPro"/>
</dbReference>
<protein>
    <recommendedName>
        <fullName evidence="2">UPF0102 protein C1280_09340</fullName>
    </recommendedName>
</protein>
<reference evidence="3 4" key="1">
    <citation type="submission" date="2018-01" db="EMBL/GenBank/DDBJ databases">
        <title>G. obscuriglobus.</title>
        <authorList>
            <person name="Franke J."/>
            <person name="Blomberg W."/>
            <person name="Selmecki A."/>
        </authorList>
    </citation>
    <scope>NUCLEOTIDE SEQUENCE [LARGE SCALE GENOMIC DNA]</scope>
    <source>
        <strain evidence="3 4">DSM 5831</strain>
    </source>
</reference>
<dbReference type="HAMAP" id="MF_00048">
    <property type="entry name" value="UPF0102"/>
    <property type="match status" value="1"/>
</dbReference>
<comment type="similarity">
    <text evidence="1 2">Belongs to the UPF0102 family.</text>
</comment>
<evidence type="ECO:0000256" key="1">
    <source>
        <dbReference type="ARBA" id="ARBA00006738"/>
    </source>
</evidence>
<dbReference type="RefSeq" id="WP_010041369.1">
    <property type="nucleotide sequence ID" value="NZ_CP025958.1"/>
</dbReference>
<evidence type="ECO:0000256" key="2">
    <source>
        <dbReference type="HAMAP-Rule" id="MF_00048"/>
    </source>
</evidence>
<dbReference type="PANTHER" id="PTHR34039">
    <property type="entry name" value="UPF0102 PROTEIN YRAN"/>
    <property type="match status" value="1"/>
</dbReference>
<dbReference type="EMBL" id="CP025958">
    <property type="protein sequence ID" value="AWM37207.1"/>
    <property type="molecule type" value="Genomic_DNA"/>
</dbReference>
<dbReference type="Proteomes" id="UP000245802">
    <property type="component" value="Chromosome"/>
</dbReference>
<sequence>MPGTASAPADDEKPPPGGFSRWRWWKRWFGRRSERAAANYLRGLRYRLLAANVNDRDGELDLLAIDGETLVIVEVRSTSSARPDAIEQTAASVDLRKQRKITEATSRFLGRRRLLGRIAVRYDVLVIAWPEHAREPAVRHIRHAFESTGRFQFFT</sequence>
<dbReference type="InterPro" id="IPR011856">
    <property type="entry name" value="tRNA_endonuc-like_dom_sf"/>
</dbReference>
<gene>
    <name evidence="3" type="ORF">C1280_09340</name>
</gene>
<dbReference type="OrthoDB" id="9802516at2"/>
<dbReference type="AlphaFoldDB" id="A0A2Z3H0D2"/>
<dbReference type="KEGG" id="gog:C1280_09340"/>
<dbReference type="InterPro" id="IPR011335">
    <property type="entry name" value="Restrct_endonuc-II-like"/>
</dbReference>
<evidence type="ECO:0000313" key="3">
    <source>
        <dbReference type="EMBL" id="AWM37207.1"/>
    </source>
</evidence>
<dbReference type="PANTHER" id="PTHR34039:SF1">
    <property type="entry name" value="UPF0102 PROTEIN YRAN"/>
    <property type="match status" value="1"/>
</dbReference>
<proteinExistence type="inferred from homology"/>
<evidence type="ECO:0000313" key="4">
    <source>
        <dbReference type="Proteomes" id="UP000245802"/>
    </source>
</evidence>
<dbReference type="SUPFAM" id="SSF52980">
    <property type="entry name" value="Restriction endonuclease-like"/>
    <property type="match status" value="1"/>
</dbReference>